<name>A0A1W2C0A3_9FLAO</name>
<dbReference type="OrthoDB" id="712058at2"/>
<keyword evidence="2" id="KW-1185">Reference proteome</keyword>
<dbReference type="Pfam" id="PF13646">
    <property type="entry name" value="HEAT_2"/>
    <property type="match status" value="1"/>
</dbReference>
<gene>
    <name evidence="1" type="ORF">SAMN05660703_2737</name>
</gene>
<dbReference type="EMBL" id="FWXO01000005">
    <property type="protein sequence ID" value="SMC78580.1"/>
    <property type="molecule type" value="Genomic_DNA"/>
</dbReference>
<dbReference type="InterPro" id="IPR016024">
    <property type="entry name" value="ARM-type_fold"/>
</dbReference>
<organism evidence="1 2">
    <name type="scientific">Cellulophaga tyrosinoxydans</name>
    <dbReference type="NCBI Taxonomy" id="504486"/>
    <lineage>
        <taxon>Bacteria</taxon>
        <taxon>Pseudomonadati</taxon>
        <taxon>Bacteroidota</taxon>
        <taxon>Flavobacteriia</taxon>
        <taxon>Flavobacteriales</taxon>
        <taxon>Flavobacteriaceae</taxon>
        <taxon>Cellulophaga</taxon>
    </lineage>
</organism>
<dbReference type="RefSeq" id="WP_084062268.1">
    <property type="nucleotide sequence ID" value="NZ_FWXO01000005.1"/>
</dbReference>
<dbReference type="SUPFAM" id="SSF48371">
    <property type="entry name" value="ARM repeat"/>
    <property type="match status" value="1"/>
</dbReference>
<evidence type="ECO:0008006" key="3">
    <source>
        <dbReference type="Google" id="ProtNLM"/>
    </source>
</evidence>
<dbReference type="InterPro" id="IPR011989">
    <property type="entry name" value="ARM-like"/>
</dbReference>
<dbReference type="Proteomes" id="UP000192360">
    <property type="component" value="Unassembled WGS sequence"/>
</dbReference>
<dbReference type="STRING" id="504486.SAMN05660703_2737"/>
<dbReference type="Gene3D" id="1.25.10.10">
    <property type="entry name" value="Leucine-rich Repeat Variant"/>
    <property type="match status" value="1"/>
</dbReference>
<reference evidence="1 2" key="1">
    <citation type="submission" date="2017-04" db="EMBL/GenBank/DDBJ databases">
        <authorList>
            <person name="Afonso C.L."/>
            <person name="Miller P.J."/>
            <person name="Scott M.A."/>
            <person name="Spackman E."/>
            <person name="Goraichik I."/>
            <person name="Dimitrov K.M."/>
            <person name="Suarez D.L."/>
            <person name="Swayne D.E."/>
        </authorList>
    </citation>
    <scope>NUCLEOTIDE SEQUENCE [LARGE SCALE GENOMIC DNA]</scope>
    <source>
        <strain evidence="1 2">DSM 21164</strain>
    </source>
</reference>
<proteinExistence type="predicted"/>
<protein>
    <recommendedName>
        <fullName evidence="3">HEAT repeat-containing protein</fullName>
    </recommendedName>
</protein>
<dbReference type="AlphaFoldDB" id="A0A1W2C0A3"/>
<accession>A0A1W2C0A3</accession>
<evidence type="ECO:0000313" key="1">
    <source>
        <dbReference type="EMBL" id="SMC78580.1"/>
    </source>
</evidence>
<evidence type="ECO:0000313" key="2">
    <source>
        <dbReference type="Proteomes" id="UP000192360"/>
    </source>
</evidence>
<sequence>MNLIELTNKFKVLVQKPSKTKQELELQQELGNRIEKALNEELEPLIYELKKLGLNVSSIWDLVNSKKKYSNAIDILINHLNKAYSDKNKEGIVRALAVKEATGKANEFLFDEYDKTPKEKSMLRWTIGNTIQSIATTKDIDRILSIVQNKENGTSRQMFVLTLGKLKSTKGEDILIKLLDDDEVNLHALKALSKIKSPKAINKINELTKHPNTIIKKEALLVLKKILN</sequence>